<evidence type="ECO:0000313" key="5">
    <source>
        <dbReference type="EMBL" id="WFN56567.1"/>
    </source>
</evidence>
<dbReference type="PROSITE" id="PS01124">
    <property type="entry name" value="HTH_ARAC_FAMILY_2"/>
    <property type="match status" value="1"/>
</dbReference>
<dbReference type="InterPro" id="IPR014710">
    <property type="entry name" value="RmlC-like_jellyroll"/>
</dbReference>
<dbReference type="PANTHER" id="PTHR11019:SF159">
    <property type="entry name" value="TRANSCRIPTIONAL REGULATOR-RELATED"/>
    <property type="match status" value="1"/>
</dbReference>
<name>A0ABY8G9D5_9GAMM</name>
<dbReference type="SUPFAM" id="SSF51182">
    <property type="entry name" value="RmlC-like cupins"/>
    <property type="match status" value="1"/>
</dbReference>
<dbReference type="EMBL" id="CP114280">
    <property type="protein sequence ID" value="WFN56567.1"/>
    <property type="molecule type" value="Genomic_DNA"/>
</dbReference>
<evidence type="ECO:0000256" key="2">
    <source>
        <dbReference type="ARBA" id="ARBA00023125"/>
    </source>
</evidence>
<keyword evidence="6" id="KW-1185">Reference proteome</keyword>
<dbReference type="InterPro" id="IPR020449">
    <property type="entry name" value="Tscrpt_reg_AraC-type_HTH"/>
</dbReference>
<dbReference type="Pfam" id="PF12833">
    <property type="entry name" value="HTH_18"/>
    <property type="match status" value="1"/>
</dbReference>
<evidence type="ECO:0000313" key="6">
    <source>
        <dbReference type="Proteomes" id="UP001219630"/>
    </source>
</evidence>
<dbReference type="Proteomes" id="UP001219630">
    <property type="component" value="Chromosome"/>
</dbReference>
<sequence>MVMPRSLVASPHQPIAGQPAPILHALPRPVYFRSYPLQKETEVAEHWHPFVEFLYAREGGMRVAIEGKTLIVPVLYGVWIPAQVPHRVQATSDVLLESLYIEPDYVDIAPRGSNVVLVSDFIREFIHYATLNVPEQYDSDGEDAKLVSVLTTLLTQLPDAGFSLVWPYSAPLMRVCRAIQRAPEQPHAIEVWASQTGMSVRTFSRRFKKETGLTFSEWKKRLRLLEAVVRLKNNHSVTQVALELGYASTASFTFAFRQMFGVPPTRY</sequence>
<dbReference type="InterPro" id="IPR009057">
    <property type="entry name" value="Homeodomain-like_sf"/>
</dbReference>
<dbReference type="PRINTS" id="PR00032">
    <property type="entry name" value="HTHARAC"/>
</dbReference>
<accession>A0ABY8G9D5</accession>
<protein>
    <submittedName>
        <fullName evidence="5">Helix-turn-helix transcriptional regulator</fullName>
    </submittedName>
</protein>
<evidence type="ECO:0000256" key="3">
    <source>
        <dbReference type="ARBA" id="ARBA00023163"/>
    </source>
</evidence>
<evidence type="ECO:0000256" key="1">
    <source>
        <dbReference type="ARBA" id="ARBA00023015"/>
    </source>
</evidence>
<dbReference type="InterPro" id="IPR013096">
    <property type="entry name" value="Cupin_2"/>
</dbReference>
<dbReference type="RefSeq" id="WP_269975651.1">
    <property type="nucleotide sequence ID" value="NZ_CP114280.1"/>
</dbReference>
<gene>
    <name evidence="5" type="ORF">O1Q98_04560</name>
</gene>
<dbReference type="InterPro" id="IPR018060">
    <property type="entry name" value="HTH_AraC"/>
</dbReference>
<dbReference type="PROSITE" id="PS00041">
    <property type="entry name" value="HTH_ARAC_FAMILY_1"/>
    <property type="match status" value="1"/>
</dbReference>
<dbReference type="Gene3D" id="2.60.120.10">
    <property type="entry name" value="Jelly Rolls"/>
    <property type="match status" value="1"/>
</dbReference>
<dbReference type="InterPro" id="IPR018062">
    <property type="entry name" value="HTH_AraC-typ_CS"/>
</dbReference>
<keyword evidence="2" id="KW-0238">DNA-binding</keyword>
<feature type="domain" description="HTH araC/xylS-type" evidence="4">
    <location>
        <begin position="173"/>
        <end position="267"/>
    </location>
</feature>
<organism evidence="5 6">
    <name type="scientific">Dickeya lacustris</name>
    <dbReference type="NCBI Taxonomy" id="2259638"/>
    <lineage>
        <taxon>Bacteria</taxon>
        <taxon>Pseudomonadati</taxon>
        <taxon>Pseudomonadota</taxon>
        <taxon>Gammaproteobacteria</taxon>
        <taxon>Enterobacterales</taxon>
        <taxon>Pectobacteriaceae</taxon>
        <taxon>Dickeya</taxon>
    </lineage>
</organism>
<dbReference type="CDD" id="cd06124">
    <property type="entry name" value="cupin_NimR-like_N"/>
    <property type="match status" value="1"/>
</dbReference>
<reference evidence="5 6" key="1">
    <citation type="submission" date="2022-12" db="EMBL/GenBank/DDBJ databases">
        <title>Complete genome sequencing of Dickeya lacustris type strain LMG30899.</title>
        <authorList>
            <person name="Dobhal S."/>
            <person name="Arizala D."/>
            <person name="Arif M."/>
        </authorList>
    </citation>
    <scope>NUCLEOTIDE SEQUENCE [LARGE SCALE GENOMIC DNA]</scope>
    <source>
        <strain evidence="5 6">LMG30899</strain>
    </source>
</reference>
<dbReference type="InterPro" id="IPR011051">
    <property type="entry name" value="RmlC_Cupin_sf"/>
</dbReference>
<keyword evidence="3" id="KW-0804">Transcription</keyword>
<dbReference type="SUPFAM" id="SSF46689">
    <property type="entry name" value="Homeodomain-like"/>
    <property type="match status" value="1"/>
</dbReference>
<dbReference type="Gene3D" id="1.10.10.60">
    <property type="entry name" value="Homeodomain-like"/>
    <property type="match status" value="2"/>
</dbReference>
<dbReference type="Pfam" id="PF07883">
    <property type="entry name" value="Cupin_2"/>
    <property type="match status" value="1"/>
</dbReference>
<evidence type="ECO:0000259" key="4">
    <source>
        <dbReference type="PROSITE" id="PS01124"/>
    </source>
</evidence>
<dbReference type="PANTHER" id="PTHR11019">
    <property type="entry name" value="HTH-TYPE TRANSCRIPTIONAL REGULATOR NIMR"/>
    <property type="match status" value="1"/>
</dbReference>
<proteinExistence type="predicted"/>
<keyword evidence="1" id="KW-0805">Transcription regulation</keyword>
<dbReference type="SMART" id="SM00342">
    <property type="entry name" value="HTH_ARAC"/>
    <property type="match status" value="1"/>
</dbReference>